<protein>
    <submittedName>
        <fullName evidence="10">Spb1_C domain-containing protein</fullName>
    </submittedName>
</protein>
<accession>A0A5K3FTX1</accession>
<comment type="subcellular location">
    <subcellularLocation>
        <location evidence="1">Nucleus</location>
        <location evidence="1">Nucleolus</location>
    </subcellularLocation>
</comment>
<dbReference type="PANTHER" id="PTHR10920:SF13">
    <property type="entry name" value="PRE-RRNA 2'-O-RIBOSE RNA METHYLTRANSFERASE FTSJ3"/>
    <property type="match status" value="1"/>
</dbReference>
<dbReference type="FunFam" id="3.40.50.150:FF:000004">
    <property type="entry name" value="AdoMet-dependent rRNA methyltransferase SPB1"/>
    <property type="match status" value="1"/>
</dbReference>
<dbReference type="GO" id="GO:0000466">
    <property type="term" value="P:maturation of 5.8S rRNA from tricistronic rRNA transcript (SSU-rRNA, 5.8S rRNA, LSU-rRNA)"/>
    <property type="evidence" value="ECO:0007669"/>
    <property type="project" value="TreeGrafter"/>
</dbReference>
<keyword evidence="6" id="KW-0949">S-adenosyl-L-methionine</keyword>
<dbReference type="GO" id="GO:0008650">
    <property type="term" value="F:rRNA (uridine-2'-O-)-methyltransferase activity"/>
    <property type="evidence" value="ECO:0007669"/>
    <property type="project" value="TreeGrafter"/>
</dbReference>
<keyword evidence="8" id="KW-0472">Membrane</keyword>
<dbReference type="Gene3D" id="3.40.50.150">
    <property type="entry name" value="Vaccinia Virus protein VP39"/>
    <property type="match status" value="1"/>
</dbReference>
<evidence type="ECO:0000256" key="4">
    <source>
        <dbReference type="ARBA" id="ARBA00022603"/>
    </source>
</evidence>
<keyword evidence="5" id="KW-0808">Transferase</keyword>
<evidence type="ECO:0000256" key="7">
    <source>
        <dbReference type="ARBA" id="ARBA00023242"/>
    </source>
</evidence>
<dbReference type="InterPro" id="IPR029063">
    <property type="entry name" value="SAM-dependent_MTases_sf"/>
</dbReference>
<evidence type="ECO:0000256" key="8">
    <source>
        <dbReference type="SAM" id="Phobius"/>
    </source>
</evidence>
<feature type="domain" description="Ribosomal RNA methyltransferase FtsJ" evidence="9">
    <location>
        <begin position="24"/>
        <end position="200"/>
    </location>
</feature>
<dbReference type="GO" id="GO:0016435">
    <property type="term" value="F:rRNA (guanine) methyltransferase activity"/>
    <property type="evidence" value="ECO:0007669"/>
    <property type="project" value="TreeGrafter"/>
</dbReference>
<dbReference type="SUPFAM" id="SSF53335">
    <property type="entry name" value="S-adenosyl-L-methionine-dependent methyltransferases"/>
    <property type="match status" value="1"/>
</dbReference>
<dbReference type="GO" id="GO:0000463">
    <property type="term" value="P:maturation of LSU-rRNA from tricistronic rRNA transcript (SSU-rRNA, 5.8S rRNA, LSU-rRNA)"/>
    <property type="evidence" value="ECO:0007669"/>
    <property type="project" value="TreeGrafter"/>
</dbReference>
<evidence type="ECO:0000313" key="10">
    <source>
        <dbReference type="WBParaSite" id="MCU_011477-RA"/>
    </source>
</evidence>
<evidence type="ECO:0000256" key="6">
    <source>
        <dbReference type="ARBA" id="ARBA00022691"/>
    </source>
</evidence>
<evidence type="ECO:0000256" key="5">
    <source>
        <dbReference type="ARBA" id="ARBA00022679"/>
    </source>
</evidence>
<evidence type="ECO:0000256" key="2">
    <source>
        <dbReference type="ARBA" id="ARBA00022517"/>
    </source>
</evidence>
<evidence type="ECO:0000256" key="1">
    <source>
        <dbReference type="ARBA" id="ARBA00004604"/>
    </source>
</evidence>
<dbReference type="AlphaFoldDB" id="A0A5K3FTX1"/>
<proteinExistence type="inferred from homology"/>
<organism evidence="10">
    <name type="scientific">Mesocestoides corti</name>
    <name type="common">Flatworm</name>
    <dbReference type="NCBI Taxonomy" id="53468"/>
    <lineage>
        <taxon>Eukaryota</taxon>
        <taxon>Metazoa</taxon>
        <taxon>Spiralia</taxon>
        <taxon>Lophotrochozoa</taxon>
        <taxon>Platyhelminthes</taxon>
        <taxon>Cestoda</taxon>
        <taxon>Eucestoda</taxon>
        <taxon>Cyclophyllidea</taxon>
        <taxon>Mesocestoididae</taxon>
        <taxon>Mesocestoides</taxon>
    </lineage>
</organism>
<keyword evidence="2" id="KW-0690">Ribosome biogenesis</keyword>
<dbReference type="Pfam" id="PF01728">
    <property type="entry name" value="FtsJ"/>
    <property type="match status" value="1"/>
</dbReference>
<reference evidence="10" key="1">
    <citation type="submission" date="2019-11" db="UniProtKB">
        <authorList>
            <consortium name="WormBaseParasite"/>
        </authorList>
    </citation>
    <scope>IDENTIFICATION</scope>
</reference>
<keyword evidence="3" id="KW-0698">rRNA processing</keyword>
<feature type="transmembrane region" description="Helical" evidence="8">
    <location>
        <begin position="243"/>
        <end position="261"/>
    </location>
</feature>
<keyword evidence="8" id="KW-0812">Transmembrane</keyword>
<keyword evidence="4" id="KW-0489">Methyltransferase</keyword>
<keyword evidence="7" id="KW-0539">Nucleus</keyword>
<dbReference type="GO" id="GO:0005730">
    <property type="term" value="C:nucleolus"/>
    <property type="evidence" value="ECO:0007669"/>
    <property type="project" value="UniProtKB-SubCell"/>
</dbReference>
<dbReference type="GO" id="GO:0030687">
    <property type="term" value="C:preribosome, large subunit precursor"/>
    <property type="evidence" value="ECO:0007669"/>
    <property type="project" value="TreeGrafter"/>
</dbReference>
<evidence type="ECO:0000259" key="9">
    <source>
        <dbReference type="Pfam" id="PF01728"/>
    </source>
</evidence>
<dbReference type="InterPro" id="IPR050082">
    <property type="entry name" value="RNA_methyltr_RlmE"/>
</dbReference>
<sequence length="262" mass="29472">MGKKSKHGKSRKDKFYFLAKETGFRARSAFKLIQLNRRFNFLGSSKVLIDLCAAPGGWMQVAAKEMPVGSLIVGVDLVPIMPIPNCKSIVADITTEKCRQLLRAAILNNKADVILHDGAPNVGTAWTIDEYSQAVLCLKAFSLATELLRKGGWFITKVFRSRDYEPLKWVVSQFFRKVKVLKPEASRQESAEIFLVGQGYLDPTSIDPKFLDPKHVFGEIEVVKSRETVVASLLKQTTKRKSFNLILLLFVLVLFVVCLFFV</sequence>
<keyword evidence="8" id="KW-1133">Transmembrane helix</keyword>
<dbReference type="HAMAP" id="MF_01547">
    <property type="entry name" value="RNA_methyltr_E"/>
    <property type="match status" value="1"/>
</dbReference>
<name>A0A5K3FTX1_MESCO</name>
<dbReference type="InterPro" id="IPR015507">
    <property type="entry name" value="rRNA-MeTfrase_E"/>
</dbReference>
<dbReference type="PANTHER" id="PTHR10920">
    <property type="entry name" value="RIBOSOMAL RNA METHYLTRANSFERASE"/>
    <property type="match status" value="1"/>
</dbReference>
<dbReference type="WBParaSite" id="MCU_011477-RA">
    <property type="protein sequence ID" value="MCU_011477-RA"/>
    <property type="gene ID" value="MCU_011477"/>
</dbReference>
<dbReference type="InterPro" id="IPR002877">
    <property type="entry name" value="RNA_MeTrfase_FtsJ_dom"/>
</dbReference>
<evidence type="ECO:0000256" key="3">
    <source>
        <dbReference type="ARBA" id="ARBA00022552"/>
    </source>
</evidence>